<sequence>MSYVYMNDFLYYVIKPDEKRGNNVLVYCSGVNVSRFLPLTAGRHRLGQNPAVKGLQSSNLEVRSFVLSRGATLRSVRGDDCSGIVTGNDLWNSELFLIENAPSSLPPEVVRFAVLNLLGIVLPACLPNVKLPPLPQEFPTPEQLQDYLQSLT</sequence>
<organism evidence="1 2">
    <name type="scientific">Candidatus Magnetobacterium casense</name>
    <dbReference type="NCBI Taxonomy" id="1455061"/>
    <lineage>
        <taxon>Bacteria</taxon>
        <taxon>Pseudomonadati</taxon>
        <taxon>Nitrospirota</taxon>
        <taxon>Thermodesulfovibrionia</taxon>
        <taxon>Thermodesulfovibrionales</taxon>
        <taxon>Candidatus Magnetobacteriaceae</taxon>
        <taxon>Candidatus Magnetobacterium</taxon>
    </lineage>
</organism>
<accession>A0ABS6RY06</accession>
<protein>
    <submittedName>
        <fullName evidence="1">Uncharacterized protein</fullName>
    </submittedName>
</protein>
<evidence type="ECO:0000313" key="2">
    <source>
        <dbReference type="Proteomes" id="UP001196980"/>
    </source>
</evidence>
<evidence type="ECO:0000313" key="1">
    <source>
        <dbReference type="EMBL" id="MBV6341506.1"/>
    </source>
</evidence>
<dbReference type="Proteomes" id="UP001196980">
    <property type="component" value="Unassembled WGS sequence"/>
</dbReference>
<comment type="caution">
    <text evidence="1">The sequence shown here is derived from an EMBL/GenBank/DDBJ whole genome shotgun (WGS) entry which is preliminary data.</text>
</comment>
<name>A0ABS6RY06_9BACT</name>
<dbReference type="RefSeq" id="WP_218252141.1">
    <property type="nucleotide sequence ID" value="NZ_JABXWD010000114.1"/>
</dbReference>
<gene>
    <name evidence="1" type="ORF">HWQ67_07905</name>
</gene>
<proteinExistence type="predicted"/>
<keyword evidence="2" id="KW-1185">Reference proteome</keyword>
<dbReference type="EMBL" id="JABXWD010000114">
    <property type="protein sequence ID" value="MBV6341506.1"/>
    <property type="molecule type" value="Genomic_DNA"/>
</dbReference>
<reference evidence="1 2" key="1">
    <citation type="journal article" date="2020" name="J Geophys Res Biogeosci">
        <title>Magnetotaxis as an Adaptation to Enable Bacterial Shuttling of Microbial Sulfur and Sulfur Cycling Across Aquatic Oxic#Anoxic Interfaces.</title>
        <authorList>
            <person name="Li J."/>
            <person name="Liu P."/>
            <person name="Wang J."/>
            <person name="Roberts A.P."/>
            <person name="Pan Y."/>
        </authorList>
    </citation>
    <scope>NUCLEOTIDE SEQUENCE [LARGE SCALE GENOMIC DNA]</scope>
    <source>
        <strain evidence="1 2">MYR-1_YQ</strain>
    </source>
</reference>